<organism evidence="1">
    <name type="scientific">Aplanochytrium stocchinoi</name>
    <dbReference type="NCBI Taxonomy" id="215587"/>
    <lineage>
        <taxon>Eukaryota</taxon>
        <taxon>Sar</taxon>
        <taxon>Stramenopiles</taxon>
        <taxon>Bigyra</taxon>
        <taxon>Labyrinthulomycetes</taxon>
        <taxon>Thraustochytrida</taxon>
        <taxon>Thraustochytriidae</taxon>
        <taxon>Aplanochytrium</taxon>
    </lineage>
</organism>
<proteinExistence type="predicted"/>
<accession>A0A7S3PI83</accession>
<gene>
    <name evidence="1" type="ORF">ASTO00021_LOCUS10244</name>
</gene>
<protein>
    <submittedName>
        <fullName evidence="1">Uncharacterized protein</fullName>
    </submittedName>
</protein>
<dbReference type="AlphaFoldDB" id="A0A7S3PI83"/>
<dbReference type="EMBL" id="HBIN01013561">
    <property type="protein sequence ID" value="CAE0440094.1"/>
    <property type="molecule type" value="Transcribed_RNA"/>
</dbReference>
<name>A0A7S3PI83_9STRA</name>
<reference evidence="1" key="1">
    <citation type="submission" date="2021-01" db="EMBL/GenBank/DDBJ databases">
        <authorList>
            <person name="Corre E."/>
            <person name="Pelletier E."/>
            <person name="Niang G."/>
            <person name="Scheremetjew M."/>
            <person name="Finn R."/>
            <person name="Kale V."/>
            <person name="Holt S."/>
            <person name="Cochrane G."/>
            <person name="Meng A."/>
            <person name="Brown T."/>
            <person name="Cohen L."/>
        </authorList>
    </citation>
    <scope>NUCLEOTIDE SEQUENCE</scope>
    <source>
        <strain evidence="1">GSBS06</strain>
    </source>
</reference>
<sequence>MAHIPYLGFKFPIQVEEKRKGQKRKKDGREITAHPGLFVSNVSMFNFRHGSEEAFRNNLDQPLYIRTTINTYNNVPIHSYKIYKHCIFNNIRGLIEWQNV</sequence>
<evidence type="ECO:0000313" key="1">
    <source>
        <dbReference type="EMBL" id="CAE0440094.1"/>
    </source>
</evidence>